<name>A0A834I9L8_RHYFE</name>
<dbReference type="Proteomes" id="UP000625711">
    <property type="component" value="Unassembled WGS sequence"/>
</dbReference>
<dbReference type="AlphaFoldDB" id="A0A834I9L8"/>
<accession>A0A834I9L8</accession>
<keyword evidence="2" id="KW-1185">Reference proteome</keyword>
<organism evidence="1 2">
    <name type="scientific">Rhynchophorus ferrugineus</name>
    <name type="common">Red palm weevil</name>
    <name type="synonym">Curculio ferrugineus</name>
    <dbReference type="NCBI Taxonomy" id="354439"/>
    <lineage>
        <taxon>Eukaryota</taxon>
        <taxon>Metazoa</taxon>
        <taxon>Ecdysozoa</taxon>
        <taxon>Arthropoda</taxon>
        <taxon>Hexapoda</taxon>
        <taxon>Insecta</taxon>
        <taxon>Pterygota</taxon>
        <taxon>Neoptera</taxon>
        <taxon>Endopterygota</taxon>
        <taxon>Coleoptera</taxon>
        <taxon>Polyphaga</taxon>
        <taxon>Cucujiformia</taxon>
        <taxon>Curculionidae</taxon>
        <taxon>Dryophthorinae</taxon>
        <taxon>Rhynchophorus</taxon>
    </lineage>
</organism>
<evidence type="ECO:0000313" key="1">
    <source>
        <dbReference type="EMBL" id="KAF7274043.1"/>
    </source>
</evidence>
<protein>
    <submittedName>
        <fullName evidence="1">Uncharacterized protein</fullName>
    </submittedName>
</protein>
<feature type="non-terminal residue" evidence="1">
    <location>
        <position position="1"/>
    </location>
</feature>
<evidence type="ECO:0000313" key="2">
    <source>
        <dbReference type="Proteomes" id="UP000625711"/>
    </source>
</evidence>
<proteinExistence type="predicted"/>
<comment type="caution">
    <text evidence="1">The sequence shown here is derived from an EMBL/GenBank/DDBJ whole genome shotgun (WGS) entry which is preliminary data.</text>
</comment>
<sequence>DQTDQDVMGRKSCIRRNRVPRAYPTGPSRMQKHVKLSDSREGIWGEISVCRSRCIFYECGGRFKKDPSGERRFPGKAVSFRTD</sequence>
<dbReference type="EMBL" id="JAACXV010013109">
    <property type="protein sequence ID" value="KAF7274043.1"/>
    <property type="molecule type" value="Genomic_DNA"/>
</dbReference>
<gene>
    <name evidence="1" type="ORF">GWI33_013263</name>
</gene>
<reference evidence="1" key="1">
    <citation type="submission" date="2020-08" db="EMBL/GenBank/DDBJ databases">
        <title>Genome sequencing and assembly of the red palm weevil Rhynchophorus ferrugineus.</title>
        <authorList>
            <person name="Dias G.B."/>
            <person name="Bergman C.M."/>
            <person name="Manee M."/>
        </authorList>
    </citation>
    <scope>NUCLEOTIDE SEQUENCE</scope>
    <source>
        <strain evidence="1">AA-2017</strain>
        <tissue evidence="1">Whole larva</tissue>
    </source>
</reference>